<dbReference type="RefSeq" id="WP_259838315.1">
    <property type="nucleotide sequence ID" value="NZ_JAOAMU010000002.1"/>
</dbReference>
<dbReference type="SUPFAM" id="SSF51306">
    <property type="entry name" value="LexA/Signal peptidase"/>
    <property type="match status" value="1"/>
</dbReference>
<proteinExistence type="predicted"/>
<dbReference type="InterPro" id="IPR000305">
    <property type="entry name" value="GIY-YIG_endonuc"/>
</dbReference>
<protein>
    <submittedName>
        <fullName evidence="2">DUF2075 domain-containing protein</fullName>
    </submittedName>
</protein>
<dbReference type="CDD" id="cd10439">
    <property type="entry name" value="GIY-YIG_COG3410"/>
    <property type="match status" value="1"/>
</dbReference>
<dbReference type="Gene3D" id="2.10.109.10">
    <property type="entry name" value="Umud Fragment, subunit A"/>
    <property type="match status" value="1"/>
</dbReference>
<dbReference type="EMBL" id="JAOAMU010000002">
    <property type="protein sequence ID" value="MCT2561977.1"/>
    <property type="molecule type" value="Genomic_DNA"/>
</dbReference>
<dbReference type="Gene3D" id="3.40.50.300">
    <property type="entry name" value="P-loop containing nucleotide triphosphate hydrolases"/>
    <property type="match status" value="1"/>
</dbReference>
<accession>A0ABT2IT62</accession>
<name>A0ABT2IT62_9FLAO</name>
<comment type="caution">
    <text evidence="2">The sequence shown here is derived from an EMBL/GenBank/DDBJ whole genome shotgun (WGS) entry which is preliminary data.</text>
</comment>
<dbReference type="InterPro" id="IPR027417">
    <property type="entry name" value="P-loop_NTPase"/>
</dbReference>
<organism evidence="2 3">
    <name type="scientific">Chryseobacterium herbae</name>
    <dbReference type="NCBI Taxonomy" id="2976476"/>
    <lineage>
        <taxon>Bacteria</taxon>
        <taxon>Pseudomonadati</taxon>
        <taxon>Bacteroidota</taxon>
        <taxon>Flavobacteriia</taxon>
        <taxon>Flavobacteriales</taxon>
        <taxon>Weeksellaceae</taxon>
        <taxon>Chryseobacterium group</taxon>
        <taxon>Chryseobacterium</taxon>
    </lineage>
</organism>
<evidence type="ECO:0000313" key="3">
    <source>
        <dbReference type="Proteomes" id="UP001525566"/>
    </source>
</evidence>
<feature type="domain" description="GIY-YIG" evidence="1">
    <location>
        <begin position="29"/>
        <end position="103"/>
    </location>
</feature>
<dbReference type="Pfam" id="PF01541">
    <property type="entry name" value="GIY-YIG"/>
    <property type="match status" value="1"/>
</dbReference>
<sequence length="731" mass="84660">MNNFLITEEYSFDYFVEDKINHNHRDYVSWPIVYLLKNERNKSAYVGETTDVLTRINTHLKSEEKKHLSTVNLILSELFHKSATLDLEANLIKYIAGDGKYALKNGNLGISNHQYHEKKVYWELFKSIWDELINRGIAHQPLNVIDNSDLFKYSPYKSLSKEQIKGLKMILNCLLDENAKVSLIHGGAGTGKSILAIFLFKLLKTDLRDFNYTDFDGEDKELFSLLEEVKESYTDLKMALVIPMASFRKTISNVFKNVDGLSANMVIGPADLAKRTYDLVIVDEGHRLRRRVNLGSYYRGFDDNCLRLGLDKFTASELDWVKMQSSKSIIFYDQYQSVKPSDTPRESFKKLEEAPFTRTEKLKSQFRVRGGNKYIKLIHKLFDEPLTSPVEKYKISSYEFYVFDDLAEMVSRIKKKDELYGLSRMVAGFAWEWVSKKKPDEYDILIGDNKLKWNSKDKDWVNSKNAINEVGCIHTTQGYDLNYTGVIIGPELDYDFEQKRFVVYKNRYKDKNGKNSVKDESQLLNYVINIYKTILLRGIQGTYIYVCNENLRKFIQQFVPLFKSRNKTDKIKFLNEPAENTIPFYDLEIAAGEFSEFQESGKIQYIEVDSSLSNDEHFACKVIGESMNKIIPNGSICLFKKYNGGSRDGLVVLVEGRNIFDEEYGSNYTIKYYSSKKQINEENWSHEEVVLSPKSTNPEFKNIVLKSDDTHGFKIIGVFIQVLSEKKILTS</sequence>
<dbReference type="PROSITE" id="PS50164">
    <property type="entry name" value="GIY_YIG"/>
    <property type="match status" value="1"/>
</dbReference>
<dbReference type="Pfam" id="PF00717">
    <property type="entry name" value="Peptidase_S24"/>
    <property type="match status" value="1"/>
</dbReference>
<dbReference type="Pfam" id="PF09848">
    <property type="entry name" value="SLFN-g3_helicase"/>
    <property type="match status" value="1"/>
</dbReference>
<dbReference type="InterPro" id="IPR036286">
    <property type="entry name" value="LexA/Signal_pep-like_sf"/>
</dbReference>
<reference evidence="2 3" key="1">
    <citation type="submission" date="2022-09" db="EMBL/GenBank/DDBJ databases">
        <title>Chryseobacterium oleae sp.nov., isolated from the inter-root soil of Pyrola calliantha H. Andr. in Tibet.</title>
        <authorList>
            <person name="Li Z."/>
        </authorList>
    </citation>
    <scope>NUCLEOTIDE SEQUENCE [LARGE SCALE GENOMIC DNA]</scope>
    <source>
        <strain evidence="3">pc1-10</strain>
    </source>
</reference>
<dbReference type="SUPFAM" id="SSF52540">
    <property type="entry name" value="P-loop containing nucleoside triphosphate hydrolases"/>
    <property type="match status" value="1"/>
</dbReference>
<evidence type="ECO:0000313" key="2">
    <source>
        <dbReference type="EMBL" id="MCT2561977.1"/>
    </source>
</evidence>
<dbReference type="InterPro" id="IPR018647">
    <property type="entry name" value="SLFN_3-like_DNA/RNA_helicase"/>
</dbReference>
<keyword evidence="3" id="KW-1185">Reference proteome</keyword>
<gene>
    <name evidence="2" type="ORF">N0B48_08770</name>
</gene>
<dbReference type="Proteomes" id="UP001525566">
    <property type="component" value="Unassembled WGS sequence"/>
</dbReference>
<dbReference type="InterPro" id="IPR015927">
    <property type="entry name" value="Peptidase_S24_S26A/B/C"/>
</dbReference>
<evidence type="ECO:0000259" key="1">
    <source>
        <dbReference type="PROSITE" id="PS50164"/>
    </source>
</evidence>